<sequence>MISVLPQGQRRMAICTNPRLTRCVFPSPGWQMKVSYTCATTVTEAVHSSIPSELRKTRPHRILPAVLSACTGTRRRIKRINVFRSHFAHFHTCLPHPRSHHAIICPPIVSWSDNLLRRPLHPLASHSALTTRTTSLSIPSL</sequence>
<evidence type="ECO:0000313" key="1">
    <source>
        <dbReference type="EMBL" id="KIM61438.1"/>
    </source>
</evidence>
<dbReference type="EMBL" id="KN822051">
    <property type="protein sequence ID" value="KIM61438.1"/>
    <property type="molecule type" value="Genomic_DNA"/>
</dbReference>
<dbReference type="HOGENOM" id="CLU_1826452_0_0_1"/>
<keyword evidence="2" id="KW-1185">Reference proteome</keyword>
<organism evidence="1 2">
    <name type="scientific">Scleroderma citrinum Foug A</name>
    <dbReference type="NCBI Taxonomy" id="1036808"/>
    <lineage>
        <taxon>Eukaryota</taxon>
        <taxon>Fungi</taxon>
        <taxon>Dikarya</taxon>
        <taxon>Basidiomycota</taxon>
        <taxon>Agaricomycotina</taxon>
        <taxon>Agaricomycetes</taxon>
        <taxon>Agaricomycetidae</taxon>
        <taxon>Boletales</taxon>
        <taxon>Sclerodermatineae</taxon>
        <taxon>Sclerodermataceae</taxon>
        <taxon>Scleroderma</taxon>
    </lineage>
</organism>
<reference evidence="2" key="2">
    <citation type="submission" date="2015-01" db="EMBL/GenBank/DDBJ databases">
        <title>Evolutionary Origins and Diversification of the Mycorrhizal Mutualists.</title>
        <authorList>
            <consortium name="DOE Joint Genome Institute"/>
            <consortium name="Mycorrhizal Genomics Consortium"/>
            <person name="Kohler A."/>
            <person name="Kuo A."/>
            <person name="Nagy L.G."/>
            <person name="Floudas D."/>
            <person name="Copeland A."/>
            <person name="Barry K.W."/>
            <person name="Cichocki N."/>
            <person name="Veneault-Fourrey C."/>
            <person name="LaButti K."/>
            <person name="Lindquist E.A."/>
            <person name="Lipzen A."/>
            <person name="Lundell T."/>
            <person name="Morin E."/>
            <person name="Murat C."/>
            <person name="Riley R."/>
            <person name="Ohm R."/>
            <person name="Sun H."/>
            <person name="Tunlid A."/>
            <person name="Henrissat B."/>
            <person name="Grigoriev I.V."/>
            <person name="Hibbett D.S."/>
            <person name="Martin F."/>
        </authorList>
    </citation>
    <scope>NUCLEOTIDE SEQUENCE [LARGE SCALE GENOMIC DNA]</scope>
    <source>
        <strain evidence="2">Foug A</strain>
    </source>
</reference>
<name>A0A0C2ZII2_9AGAM</name>
<dbReference type="InParanoid" id="A0A0C2ZII2"/>
<accession>A0A0C2ZII2</accession>
<protein>
    <submittedName>
        <fullName evidence="1">Uncharacterized protein</fullName>
    </submittedName>
</protein>
<reference evidence="1 2" key="1">
    <citation type="submission" date="2014-04" db="EMBL/GenBank/DDBJ databases">
        <authorList>
            <consortium name="DOE Joint Genome Institute"/>
            <person name="Kuo A."/>
            <person name="Kohler A."/>
            <person name="Nagy L.G."/>
            <person name="Floudas D."/>
            <person name="Copeland A."/>
            <person name="Barry K.W."/>
            <person name="Cichocki N."/>
            <person name="Veneault-Fourrey C."/>
            <person name="LaButti K."/>
            <person name="Lindquist E.A."/>
            <person name="Lipzen A."/>
            <person name="Lundell T."/>
            <person name="Morin E."/>
            <person name="Murat C."/>
            <person name="Sun H."/>
            <person name="Tunlid A."/>
            <person name="Henrissat B."/>
            <person name="Grigoriev I.V."/>
            <person name="Hibbett D.S."/>
            <person name="Martin F."/>
            <person name="Nordberg H.P."/>
            <person name="Cantor M.N."/>
            <person name="Hua S.X."/>
        </authorList>
    </citation>
    <scope>NUCLEOTIDE SEQUENCE [LARGE SCALE GENOMIC DNA]</scope>
    <source>
        <strain evidence="1 2">Foug A</strain>
    </source>
</reference>
<gene>
    <name evidence="1" type="ORF">SCLCIDRAFT_870018</name>
</gene>
<dbReference type="AlphaFoldDB" id="A0A0C2ZII2"/>
<dbReference type="Proteomes" id="UP000053989">
    <property type="component" value="Unassembled WGS sequence"/>
</dbReference>
<proteinExistence type="predicted"/>
<evidence type="ECO:0000313" key="2">
    <source>
        <dbReference type="Proteomes" id="UP000053989"/>
    </source>
</evidence>